<proteinExistence type="predicted"/>
<dbReference type="Proteomes" id="UP001296993">
    <property type="component" value="Unassembled WGS sequence"/>
</dbReference>
<dbReference type="SUPFAM" id="SSF51735">
    <property type="entry name" value="NAD(P)-binding Rossmann-fold domains"/>
    <property type="match status" value="1"/>
</dbReference>
<dbReference type="PANTHER" id="PTHR15020">
    <property type="entry name" value="FLAVIN REDUCTASE-RELATED"/>
    <property type="match status" value="1"/>
</dbReference>
<dbReference type="InterPro" id="IPR016040">
    <property type="entry name" value="NAD(P)-bd_dom"/>
</dbReference>
<organism evidence="2 3">
    <name type="scientific">Paeniglutamicibacter kerguelensis</name>
    <dbReference type="NCBI Taxonomy" id="254788"/>
    <lineage>
        <taxon>Bacteria</taxon>
        <taxon>Bacillati</taxon>
        <taxon>Actinomycetota</taxon>
        <taxon>Actinomycetes</taxon>
        <taxon>Micrococcales</taxon>
        <taxon>Micrococcaceae</taxon>
        <taxon>Paeniglutamicibacter</taxon>
    </lineage>
</organism>
<protein>
    <submittedName>
        <fullName evidence="2">Uncharacterized protein YbjT (DUF2867 family)</fullName>
    </submittedName>
</protein>
<dbReference type="Gene3D" id="3.40.50.720">
    <property type="entry name" value="NAD(P)-binding Rossmann-like Domain"/>
    <property type="match status" value="1"/>
</dbReference>
<dbReference type="PANTHER" id="PTHR15020:SF50">
    <property type="entry name" value="UPF0659 PROTEIN YMR090W"/>
    <property type="match status" value="1"/>
</dbReference>
<name>A0ABS4XGP2_9MICC</name>
<dbReference type="InterPro" id="IPR036291">
    <property type="entry name" value="NAD(P)-bd_dom_sf"/>
</dbReference>
<reference evidence="2 3" key="1">
    <citation type="submission" date="2021-03" db="EMBL/GenBank/DDBJ databases">
        <title>Sequencing the genomes of 1000 actinobacteria strains.</title>
        <authorList>
            <person name="Klenk H.-P."/>
        </authorList>
    </citation>
    <scope>NUCLEOTIDE SEQUENCE [LARGE SCALE GENOMIC DNA]</scope>
    <source>
        <strain evidence="2 3">DSM 15797</strain>
    </source>
</reference>
<evidence type="ECO:0000259" key="1">
    <source>
        <dbReference type="Pfam" id="PF13460"/>
    </source>
</evidence>
<accession>A0ABS4XGP2</accession>
<dbReference type="RefSeq" id="WP_210000038.1">
    <property type="nucleotide sequence ID" value="NZ_BAAAJY010000001.1"/>
</dbReference>
<evidence type="ECO:0000313" key="2">
    <source>
        <dbReference type="EMBL" id="MBP2387645.1"/>
    </source>
</evidence>
<comment type="caution">
    <text evidence="2">The sequence shown here is derived from an EMBL/GenBank/DDBJ whole genome shotgun (WGS) entry which is preliminary data.</text>
</comment>
<feature type="domain" description="NAD(P)-binding" evidence="1">
    <location>
        <begin position="7"/>
        <end position="193"/>
    </location>
</feature>
<gene>
    <name evidence="2" type="ORF">JOF47_003156</name>
</gene>
<dbReference type="Pfam" id="PF13460">
    <property type="entry name" value="NAD_binding_10"/>
    <property type="match status" value="1"/>
</dbReference>
<evidence type="ECO:0000313" key="3">
    <source>
        <dbReference type="Proteomes" id="UP001296993"/>
    </source>
</evidence>
<keyword evidence="3" id="KW-1185">Reference proteome</keyword>
<dbReference type="CDD" id="cd05243">
    <property type="entry name" value="SDR_a5"/>
    <property type="match status" value="1"/>
</dbReference>
<dbReference type="EMBL" id="JAGIOF010000001">
    <property type="protein sequence ID" value="MBP2387645.1"/>
    <property type="molecule type" value="Genomic_DNA"/>
</dbReference>
<sequence>MKVTIIGGHGKIALLAARILASRGDEVTSVIRNPDHVADVADTGALALVLDVETATATELAEAFAGADAIVWSAGAGGGNPERTYAVDRDAAIRSMNAAELAGVKRYVMVSFLTADAEHLVPLDDPFYPYMAAKIAADEHLRASGLAYTILGPGALTLREPSGLLDPTPDASGDTGTSRGNVALAIAATLDDPSTIGRTINFTDGTVPVARAIAAPRA</sequence>